<evidence type="ECO:0000313" key="13">
    <source>
        <dbReference type="Proteomes" id="UP001157109"/>
    </source>
</evidence>
<comment type="caution">
    <text evidence="12">The sequence shown here is derived from an EMBL/GenBank/DDBJ whole genome shotgun (WGS) entry which is preliminary data.</text>
</comment>
<comment type="similarity">
    <text evidence="1 9">Belongs to the ABC transporter superfamily.</text>
</comment>
<dbReference type="SUPFAM" id="SSF52540">
    <property type="entry name" value="P-loop containing nucleoside triphosphate hydrolases"/>
    <property type="match status" value="1"/>
</dbReference>
<dbReference type="RefSeq" id="WP_284283634.1">
    <property type="nucleotide sequence ID" value="NZ_BSUJ01000001.1"/>
</dbReference>
<dbReference type="InterPro" id="IPR017871">
    <property type="entry name" value="ABC_transporter-like_CS"/>
</dbReference>
<evidence type="ECO:0000256" key="4">
    <source>
        <dbReference type="ARBA" id="ARBA00022618"/>
    </source>
</evidence>
<organism evidence="12 13">
    <name type="scientific">Arsenicicoccus piscis</name>
    <dbReference type="NCBI Taxonomy" id="673954"/>
    <lineage>
        <taxon>Bacteria</taxon>
        <taxon>Bacillati</taxon>
        <taxon>Actinomycetota</taxon>
        <taxon>Actinomycetes</taxon>
        <taxon>Micrococcales</taxon>
        <taxon>Intrasporangiaceae</taxon>
        <taxon>Arsenicicoccus</taxon>
    </lineage>
</organism>
<keyword evidence="7 9" id="KW-0472">Membrane</keyword>
<sequence length="261" mass="28551">MIRFEHVSKVYPRSARPALDDVDLDIARGEFVFVVGASGSGKSTLLRLVIKEEDATSGTVLVAGRDFGRLPNRRVPTVRREIGTVFQDFRLLPGKTVTANVAFAMQVLGRSRGQINKVVPEMLELVGLEGMGKRLPHQLSGGEQQRVAIARALVNGPAILLADEPTGNLDPATSLEITALLAQINRRGTTVVMATHDDEIVNAMQRRVVELREGRVVRDQAHGRYQVALDLAEVAPEPEHADQRQQPQQPQQPRPGEEVAG</sequence>
<dbReference type="Pfam" id="PF00005">
    <property type="entry name" value="ABC_tran"/>
    <property type="match status" value="1"/>
</dbReference>
<protein>
    <recommendedName>
        <fullName evidence="2 9">Cell division ATP-binding protein FtsE</fullName>
    </recommendedName>
</protein>
<dbReference type="PROSITE" id="PS50893">
    <property type="entry name" value="ABC_TRANSPORTER_2"/>
    <property type="match status" value="1"/>
</dbReference>
<evidence type="ECO:0000256" key="6">
    <source>
        <dbReference type="ARBA" id="ARBA00022840"/>
    </source>
</evidence>
<evidence type="ECO:0000256" key="9">
    <source>
        <dbReference type="RuleBase" id="RU365094"/>
    </source>
</evidence>
<keyword evidence="13" id="KW-1185">Reference proteome</keyword>
<dbReference type="PANTHER" id="PTHR24220">
    <property type="entry name" value="IMPORT ATP-BINDING PROTEIN"/>
    <property type="match status" value="1"/>
</dbReference>
<evidence type="ECO:0000256" key="2">
    <source>
        <dbReference type="ARBA" id="ARBA00020019"/>
    </source>
</evidence>
<dbReference type="InterPro" id="IPR003439">
    <property type="entry name" value="ABC_transporter-like_ATP-bd"/>
</dbReference>
<name>A0ABQ6HKR3_9MICO</name>
<evidence type="ECO:0000256" key="5">
    <source>
        <dbReference type="ARBA" id="ARBA00022741"/>
    </source>
</evidence>
<accession>A0ABQ6HKR3</accession>
<dbReference type="Gene3D" id="3.40.50.300">
    <property type="entry name" value="P-loop containing nucleotide triphosphate hydrolases"/>
    <property type="match status" value="1"/>
</dbReference>
<dbReference type="InterPro" id="IPR015854">
    <property type="entry name" value="ABC_transpr_LolD-like"/>
</dbReference>
<proteinExistence type="inferred from homology"/>
<keyword evidence="5 9" id="KW-0547">Nucleotide-binding</keyword>
<dbReference type="NCBIfam" id="TIGR02673">
    <property type="entry name" value="FtsE"/>
    <property type="match status" value="1"/>
</dbReference>
<keyword evidence="6 9" id="KW-0067">ATP-binding</keyword>
<dbReference type="InterPro" id="IPR003593">
    <property type="entry name" value="AAA+_ATPase"/>
</dbReference>
<comment type="function">
    <text evidence="9">Part of the ABC transporter FtsEX involved in cellular division.</text>
</comment>
<dbReference type="Proteomes" id="UP001157109">
    <property type="component" value="Unassembled WGS sequence"/>
</dbReference>
<keyword evidence="4 9" id="KW-0132">Cell division</keyword>
<feature type="region of interest" description="Disordered" evidence="10">
    <location>
        <begin position="234"/>
        <end position="261"/>
    </location>
</feature>
<dbReference type="PROSITE" id="PS00211">
    <property type="entry name" value="ABC_TRANSPORTER_1"/>
    <property type="match status" value="1"/>
</dbReference>
<evidence type="ECO:0000256" key="7">
    <source>
        <dbReference type="ARBA" id="ARBA00023136"/>
    </source>
</evidence>
<evidence type="ECO:0000313" key="12">
    <source>
        <dbReference type="EMBL" id="GMA18587.1"/>
    </source>
</evidence>
<evidence type="ECO:0000256" key="3">
    <source>
        <dbReference type="ARBA" id="ARBA00022475"/>
    </source>
</evidence>
<dbReference type="InterPro" id="IPR027417">
    <property type="entry name" value="P-loop_NTPase"/>
</dbReference>
<comment type="subcellular location">
    <subcellularLocation>
        <location evidence="9">Cell membrane</location>
        <topology evidence="9">Peripheral membrane protein</topology>
        <orientation evidence="9">Cytoplasmic side</orientation>
    </subcellularLocation>
</comment>
<evidence type="ECO:0000256" key="10">
    <source>
        <dbReference type="SAM" id="MobiDB-lite"/>
    </source>
</evidence>
<evidence type="ECO:0000259" key="11">
    <source>
        <dbReference type="PROSITE" id="PS50893"/>
    </source>
</evidence>
<evidence type="ECO:0000256" key="8">
    <source>
        <dbReference type="ARBA" id="ARBA00023306"/>
    </source>
</evidence>
<evidence type="ECO:0000256" key="1">
    <source>
        <dbReference type="ARBA" id="ARBA00005417"/>
    </source>
</evidence>
<reference evidence="13" key="1">
    <citation type="journal article" date="2019" name="Int. J. Syst. Evol. Microbiol.">
        <title>The Global Catalogue of Microorganisms (GCM) 10K type strain sequencing project: providing services to taxonomists for standard genome sequencing and annotation.</title>
        <authorList>
            <consortium name="The Broad Institute Genomics Platform"/>
            <consortium name="The Broad Institute Genome Sequencing Center for Infectious Disease"/>
            <person name="Wu L."/>
            <person name="Ma J."/>
        </authorList>
    </citation>
    <scope>NUCLEOTIDE SEQUENCE [LARGE SCALE GENOMIC DNA]</scope>
    <source>
        <strain evidence="13">NBRC 105830</strain>
    </source>
</reference>
<dbReference type="InterPro" id="IPR005286">
    <property type="entry name" value="Cell_div_FtsE"/>
</dbReference>
<dbReference type="EMBL" id="BSUJ01000001">
    <property type="protein sequence ID" value="GMA18587.1"/>
    <property type="molecule type" value="Genomic_DNA"/>
</dbReference>
<gene>
    <name evidence="9" type="primary">ftsE</name>
    <name evidence="12" type="ORF">GCM10025862_06080</name>
</gene>
<keyword evidence="8 9" id="KW-0131">Cell cycle</keyword>
<dbReference type="PANTHER" id="PTHR24220:SF470">
    <property type="entry name" value="CELL DIVISION ATP-BINDING PROTEIN FTSE"/>
    <property type="match status" value="1"/>
</dbReference>
<dbReference type="SMART" id="SM00382">
    <property type="entry name" value="AAA"/>
    <property type="match status" value="1"/>
</dbReference>
<feature type="domain" description="ABC transporter" evidence="11">
    <location>
        <begin position="2"/>
        <end position="238"/>
    </location>
</feature>
<comment type="subunit">
    <text evidence="9">Homodimer. Forms a membrane-associated complex with FtsX.</text>
</comment>
<keyword evidence="3 9" id="KW-1003">Cell membrane</keyword>